<gene>
    <name evidence="1" type="ORF">Mucpa_1426</name>
</gene>
<protein>
    <submittedName>
        <fullName evidence="1">Uncharacterized protein</fullName>
    </submittedName>
</protein>
<dbReference type="EMBL" id="CM001403">
    <property type="protein sequence ID" value="EHQ25586.1"/>
    <property type="molecule type" value="Genomic_DNA"/>
</dbReference>
<dbReference type="STRING" id="714943.Mucpa_1426"/>
<accession>H1XZ98</accession>
<dbReference type="AlphaFoldDB" id="H1XZ98"/>
<dbReference type="HOGENOM" id="CLU_2451364_0_0_10"/>
<name>H1XZ98_9SPHI</name>
<dbReference type="eggNOG" id="ENOG5033BHW">
    <property type="taxonomic scope" value="Bacteria"/>
</dbReference>
<dbReference type="OrthoDB" id="679082at2"/>
<evidence type="ECO:0000313" key="1">
    <source>
        <dbReference type="EMBL" id="EHQ25586.1"/>
    </source>
</evidence>
<sequence>MTTFETALTQQNQRVLEAARALRQKNLAGGVPFLILSEDLPEGLAYREFPDGHIEIQEITENGAELRSKLVRELTRQEAVDIRLKHGLF</sequence>
<proteinExistence type="predicted"/>
<reference evidence="1" key="1">
    <citation type="submission" date="2011-09" db="EMBL/GenBank/DDBJ databases">
        <title>The permanent draft genome of Mucilaginibacter paludis DSM 18603.</title>
        <authorList>
            <consortium name="US DOE Joint Genome Institute (JGI-PGF)"/>
            <person name="Lucas S."/>
            <person name="Han J."/>
            <person name="Lapidus A."/>
            <person name="Bruce D."/>
            <person name="Goodwin L."/>
            <person name="Pitluck S."/>
            <person name="Peters L."/>
            <person name="Kyrpides N."/>
            <person name="Mavromatis K."/>
            <person name="Ivanova N."/>
            <person name="Mikhailova N."/>
            <person name="Held B."/>
            <person name="Detter J.C."/>
            <person name="Tapia R."/>
            <person name="Han C."/>
            <person name="Land M."/>
            <person name="Hauser L."/>
            <person name="Markowitz V."/>
            <person name="Cheng J.-F."/>
            <person name="Hugenholtz P."/>
            <person name="Woyke T."/>
            <person name="Wu D."/>
            <person name="Tindall B."/>
            <person name="Brambilla E."/>
            <person name="Klenk H.-P."/>
            <person name="Eisen J.A."/>
        </authorList>
    </citation>
    <scope>NUCLEOTIDE SEQUENCE [LARGE SCALE GENOMIC DNA]</scope>
    <source>
        <strain evidence="1">DSM 18603</strain>
    </source>
</reference>
<keyword evidence="2" id="KW-1185">Reference proteome</keyword>
<organism evidence="1 2">
    <name type="scientific">Mucilaginibacter paludis DSM 18603</name>
    <dbReference type="NCBI Taxonomy" id="714943"/>
    <lineage>
        <taxon>Bacteria</taxon>
        <taxon>Pseudomonadati</taxon>
        <taxon>Bacteroidota</taxon>
        <taxon>Sphingobacteriia</taxon>
        <taxon>Sphingobacteriales</taxon>
        <taxon>Sphingobacteriaceae</taxon>
        <taxon>Mucilaginibacter</taxon>
    </lineage>
</organism>
<evidence type="ECO:0000313" key="2">
    <source>
        <dbReference type="Proteomes" id="UP000002774"/>
    </source>
</evidence>
<dbReference type="Proteomes" id="UP000002774">
    <property type="component" value="Chromosome"/>
</dbReference>
<dbReference type="RefSeq" id="WP_008505379.1">
    <property type="nucleotide sequence ID" value="NZ_CM001403.1"/>
</dbReference>